<keyword evidence="2" id="KW-0067">ATP-binding</keyword>
<dbReference type="PANTHER" id="PTHR14074:SF16">
    <property type="entry name" value="ANTIVIRAL INNATE IMMUNE RESPONSE RECEPTOR RIG-I"/>
    <property type="match status" value="1"/>
</dbReference>
<dbReference type="Pfam" id="PF00270">
    <property type="entry name" value="DEAD"/>
    <property type="match status" value="1"/>
</dbReference>
<gene>
    <name evidence="6" type="ORF">CUNI_LOCUS952</name>
</gene>
<keyword evidence="7" id="KW-1185">Reference proteome</keyword>
<reference evidence="6" key="1">
    <citation type="submission" date="2021-04" db="EMBL/GenBank/DDBJ databases">
        <authorList>
            <consortium name="Molecular Ecology Group"/>
        </authorList>
    </citation>
    <scope>NUCLEOTIDE SEQUENCE</scope>
</reference>
<evidence type="ECO:0000313" key="7">
    <source>
        <dbReference type="Proteomes" id="UP000678393"/>
    </source>
</evidence>
<evidence type="ECO:0000259" key="4">
    <source>
        <dbReference type="PROSITE" id="PS51192"/>
    </source>
</evidence>
<dbReference type="InterPro" id="IPR041204">
    <property type="entry name" value="RIG-I-like_C"/>
</dbReference>
<dbReference type="PROSITE" id="PS51192">
    <property type="entry name" value="HELICASE_ATP_BIND_1"/>
    <property type="match status" value="1"/>
</dbReference>
<evidence type="ECO:0000259" key="5">
    <source>
        <dbReference type="PROSITE" id="PS51194"/>
    </source>
</evidence>
<dbReference type="AlphaFoldDB" id="A0A8S3YFW1"/>
<dbReference type="Pfam" id="PF00271">
    <property type="entry name" value="Helicase_C"/>
    <property type="match status" value="1"/>
</dbReference>
<dbReference type="SUPFAM" id="SSF52540">
    <property type="entry name" value="P-loop containing nucleoside triphosphate hydrolases"/>
    <property type="match status" value="2"/>
</dbReference>
<organism evidence="6 7">
    <name type="scientific">Candidula unifasciata</name>
    <dbReference type="NCBI Taxonomy" id="100452"/>
    <lineage>
        <taxon>Eukaryota</taxon>
        <taxon>Metazoa</taxon>
        <taxon>Spiralia</taxon>
        <taxon>Lophotrochozoa</taxon>
        <taxon>Mollusca</taxon>
        <taxon>Gastropoda</taxon>
        <taxon>Heterobranchia</taxon>
        <taxon>Euthyneura</taxon>
        <taxon>Panpulmonata</taxon>
        <taxon>Eupulmonata</taxon>
        <taxon>Stylommatophora</taxon>
        <taxon>Helicina</taxon>
        <taxon>Helicoidea</taxon>
        <taxon>Geomitridae</taxon>
        <taxon>Candidula</taxon>
    </lineage>
</organism>
<dbReference type="PANTHER" id="PTHR14074">
    <property type="entry name" value="HELICASE WITH DEATH DOMAIN-RELATED"/>
    <property type="match status" value="1"/>
</dbReference>
<dbReference type="GO" id="GO:0005737">
    <property type="term" value="C:cytoplasm"/>
    <property type="evidence" value="ECO:0007669"/>
    <property type="project" value="TreeGrafter"/>
</dbReference>
<evidence type="ECO:0000313" key="6">
    <source>
        <dbReference type="EMBL" id="CAG5115394.1"/>
    </source>
</evidence>
<dbReference type="Gene3D" id="3.40.50.300">
    <property type="entry name" value="P-loop containing nucleotide triphosphate hydrolases"/>
    <property type="match status" value="2"/>
</dbReference>
<dbReference type="Proteomes" id="UP000678393">
    <property type="component" value="Unassembled WGS sequence"/>
</dbReference>
<feature type="region of interest" description="Disordered" evidence="3">
    <location>
        <begin position="34"/>
        <end position="61"/>
    </location>
</feature>
<name>A0A8S3YFW1_9EUPU</name>
<dbReference type="PROSITE" id="PS51194">
    <property type="entry name" value="HELICASE_CTER"/>
    <property type="match status" value="1"/>
</dbReference>
<protein>
    <recommendedName>
        <fullName evidence="8">RNA helicase</fullName>
    </recommendedName>
</protein>
<dbReference type="OrthoDB" id="416741at2759"/>
<proteinExistence type="predicted"/>
<feature type="domain" description="Helicase ATP-binding" evidence="4">
    <location>
        <begin position="83"/>
        <end position="268"/>
    </location>
</feature>
<dbReference type="GO" id="GO:0003676">
    <property type="term" value="F:nucleic acid binding"/>
    <property type="evidence" value="ECO:0007669"/>
    <property type="project" value="InterPro"/>
</dbReference>
<dbReference type="GO" id="GO:0005524">
    <property type="term" value="F:ATP binding"/>
    <property type="evidence" value="ECO:0007669"/>
    <property type="project" value="UniProtKB-KW"/>
</dbReference>
<dbReference type="Gene3D" id="1.20.1320.30">
    <property type="match status" value="1"/>
</dbReference>
<accession>A0A8S3YFW1</accession>
<dbReference type="InterPro" id="IPR014001">
    <property type="entry name" value="Helicase_ATP-bd"/>
</dbReference>
<comment type="caution">
    <text evidence="6">The sequence shown here is derived from an EMBL/GenBank/DDBJ whole genome shotgun (WGS) entry which is preliminary data.</text>
</comment>
<feature type="non-terminal residue" evidence="6">
    <location>
        <position position="683"/>
    </location>
</feature>
<feature type="non-terminal residue" evidence="6">
    <location>
        <position position="1"/>
    </location>
</feature>
<evidence type="ECO:0000256" key="1">
    <source>
        <dbReference type="ARBA" id="ARBA00022741"/>
    </source>
</evidence>
<dbReference type="InterPro" id="IPR001650">
    <property type="entry name" value="Helicase_C-like"/>
</dbReference>
<dbReference type="SMART" id="SM00487">
    <property type="entry name" value="DEXDc"/>
    <property type="match status" value="1"/>
</dbReference>
<evidence type="ECO:0000256" key="2">
    <source>
        <dbReference type="ARBA" id="ARBA00022840"/>
    </source>
</evidence>
<feature type="domain" description="Helicase C-terminal" evidence="5">
    <location>
        <begin position="459"/>
        <end position="619"/>
    </location>
</feature>
<dbReference type="InterPro" id="IPR011545">
    <property type="entry name" value="DEAD/DEAH_box_helicase_dom"/>
</dbReference>
<sequence>KMSLSEREMQLGPWEQILTNGALDPSLVTKSESKLSSIKSDIEEEDNFSDGDFSNNEQREENGVVAAHKTPILELRDYQKELAENALRGDNTIICAPTGSGKTRVATYIILEHFKHSDSKNVKVAFLAKTVPLAVQQYKSFCKYLPSHEITLLTGDSGETLSLHMLLNYSDVIVMTPQILDNHLMKDLLPNLGVFTMIIFDECHHTRKKDPYQVLMTSYLKLKDKIRLAKQRGEKVSYKLPQIVGLTATIGIDKAVIVEDAVKNILKVCGSLDVANLSTVRRNRDELAKYVPVPEEVLIQLRERDDDESARELGKIMLKLELQLKHHEKELNDAGFGVKLLKDLPVNRKDQSYEQWAVLAKQDAKEVAIHDRERETNLHVRLSIIILEYLIAYRAALETYDLVELVDVIGYLEKCFHEFKHEEGTVGENRFFTYFQELKRLVLSRHGEENPNLCILTKVLRHYLIKKGETSRGIIFVRTRALAEALSSWLNRCGISAIRNLNACSFTGSNVSEEKGGTSQVHQEAIIHRFRSGEIRLLVATSVAEEGLDIPECNLVIKYNHVGTEVTTVQTRGRSRAFGGVSVLLAMGKILQRERINRFRVELMKEAIENIQDMDKAMFKKAVEDHQTQLLQDAYIADLLNRTKRAQYQYIPFRMVCAWCRQVAVDGTHVKVVAASIHVSTDR</sequence>
<dbReference type="Pfam" id="PF18119">
    <property type="entry name" value="RIG-I_C"/>
    <property type="match status" value="1"/>
</dbReference>
<evidence type="ECO:0000256" key="3">
    <source>
        <dbReference type="SAM" id="MobiDB-lite"/>
    </source>
</evidence>
<dbReference type="SMART" id="SM00490">
    <property type="entry name" value="HELICc"/>
    <property type="match status" value="1"/>
</dbReference>
<dbReference type="InterPro" id="IPR027417">
    <property type="entry name" value="P-loop_NTPase"/>
</dbReference>
<evidence type="ECO:0008006" key="8">
    <source>
        <dbReference type="Google" id="ProtNLM"/>
    </source>
</evidence>
<keyword evidence="1" id="KW-0547">Nucleotide-binding</keyword>
<dbReference type="InterPro" id="IPR051363">
    <property type="entry name" value="RLR_Helicase"/>
</dbReference>
<dbReference type="EMBL" id="CAJHNH020000113">
    <property type="protein sequence ID" value="CAG5115394.1"/>
    <property type="molecule type" value="Genomic_DNA"/>
</dbReference>